<dbReference type="Gene3D" id="3.40.50.12650">
    <property type="match status" value="1"/>
</dbReference>
<evidence type="ECO:0000256" key="4">
    <source>
        <dbReference type="ARBA" id="ARBA00022759"/>
    </source>
</evidence>
<proteinExistence type="inferred from homology"/>
<evidence type="ECO:0000256" key="10">
    <source>
        <dbReference type="ARBA" id="ARBA00023242"/>
    </source>
</evidence>
<dbReference type="Pfam" id="PF07522">
    <property type="entry name" value="DRMBL"/>
    <property type="match status" value="1"/>
</dbReference>
<keyword evidence="8" id="KW-0233">DNA recombination</keyword>
<dbReference type="AlphaFoldDB" id="A0A0D7A127"/>
<keyword evidence="7" id="KW-0269">Exonuclease</keyword>
<feature type="domain" description="DNA repair metallo-beta-lactamase" evidence="13">
    <location>
        <begin position="241"/>
        <end position="285"/>
    </location>
</feature>
<evidence type="ECO:0000313" key="14">
    <source>
        <dbReference type="EMBL" id="KIY44747.1"/>
    </source>
</evidence>
<feature type="non-terminal residue" evidence="14">
    <location>
        <position position="300"/>
    </location>
</feature>
<dbReference type="InterPro" id="IPR011084">
    <property type="entry name" value="DRMBL"/>
</dbReference>
<keyword evidence="9" id="KW-0234">DNA repair</keyword>
<dbReference type="GO" id="GO:0000723">
    <property type="term" value="P:telomere maintenance"/>
    <property type="evidence" value="ECO:0007669"/>
    <property type="project" value="TreeGrafter"/>
</dbReference>
<dbReference type="Gene3D" id="3.60.15.10">
    <property type="entry name" value="Ribonuclease Z/Hydroxyacylglutathione hydrolase-like"/>
    <property type="match status" value="1"/>
</dbReference>
<keyword evidence="3" id="KW-0540">Nuclease</keyword>
<comment type="subcellular location">
    <subcellularLocation>
        <location evidence="1">Nucleus</location>
    </subcellularLocation>
</comment>
<dbReference type="GO" id="GO:0035312">
    <property type="term" value="F:5'-3' DNA exonuclease activity"/>
    <property type="evidence" value="ECO:0007669"/>
    <property type="project" value="TreeGrafter"/>
</dbReference>
<evidence type="ECO:0000256" key="9">
    <source>
        <dbReference type="ARBA" id="ARBA00023204"/>
    </source>
</evidence>
<dbReference type="GO" id="GO:0003684">
    <property type="term" value="F:damaged DNA binding"/>
    <property type="evidence" value="ECO:0007669"/>
    <property type="project" value="TreeGrafter"/>
</dbReference>
<dbReference type="EMBL" id="KN882065">
    <property type="protein sequence ID" value="KIY44747.1"/>
    <property type="molecule type" value="Genomic_DNA"/>
</dbReference>
<evidence type="ECO:0000256" key="2">
    <source>
        <dbReference type="ARBA" id="ARBA00010304"/>
    </source>
</evidence>
<dbReference type="GO" id="GO:0006310">
    <property type="term" value="P:DNA recombination"/>
    <property type="evidence" value="ECO:0007669"/>
    <property type="project" value="UniProtKB-KW"/>
</dbReference>
<protein>
    <recommendedName>
        <fullName evidence="11">Protein artemis</fullName>
    </recommendedName>
    <alternativeName>
        <fullName evidence="12">DNA cross-link repair 1C protein</fullName>
    </alternativeName>
</protein>
<keyword evidence="15" id="KW-1185">Reference proteome</keyword>
<evidence type="ECO:0000256" key="12">
    <source>
        <dbReference type="ARBA" id="ARBA00042677"/>
    </source>
</evidence>
<evidence type="ECO:0000256" key="6">
    <source>
        <dbReference type="ARBA" id="ARBA00022801"/>
    </source>
</evidence>
<dbReference type="GO" id="GO:0004519">
    <property type="term" value="F:endonuclease activity"/>
    <property type="evidence" value="ECO:0007669"/>
    <property type="project" value="UniProtKB-KW"/>
</dbReference>
<evidence type="ECO:0000256" key="5">
    <source>
        <dbReference type="ARBA" id="ARBA00022763"/>
    </source>
</evidence>
<keyword evidence="6" id="KW-0378">Hydrolase</keyword>
<dbReference type="GO" id="GO:0005634">
    <property type="term" value="C:nucleus"/>
    <property type="evidence" value="ECO:0007669"/>
    <property type="project" value="UniProtKB-SubCell"/>
</dbReference>
<organism evidence="14 15">
    <name type="scientific">Fistulina hepatica ATCC 64428</name>
    <dbReference type="NCBI Taxonomy" id="1128425"/>
    <lineage>
        <taxon>Eukaryota</taxon>
        <taxon>Fungi</taxon>
        <taxon>Dikarya</taxon>
        <taxon>Basidiomycota</taxon>
        <taxon>Agaricomycotina</taxon>
        <taxon>Agaricomycetes</taxon>
        <taxon>Agaricomycetidae</taxon>
        <taxon>Agaricales</taxon>
        <taxon>Fistulinaceae</taxon>
        <taxon>Fistulina</taxon>
    </lineage>
</organism>
<keyword evidence="4" id="KW-0255">Endonuclease</keyword>
<dbReference type="GO" id="GO:0006303">
    <property type="term" value="P:double-strand break repair via nonhomologous end joining"/>
    <property type="evidence" value="ECO:0007669"/>
    <property type="project" value="TreeGrafter"/>
</dbReference>
<evidence type="ECO:0000313" key="15">
    <source>
        <dbReference type="Proteomes" id="UP000054144"/>
    </source>
</evidence>
<reference evidence="14 15" key="1">
    <citation type="journal article" date="2015" name="Fungal Genet. Biol.">
        <title>Evolution of novel wood decay mechanisms in Agaricales revealed by the genome sequences of Fistulina hepatica and Cylindrobasidium torrendii.</title>
        <authorList>
            <person name="Floudas D."/>
            <person name="Held B.W."/>
            <person name="Riley R."/>
            <person name="Nagy L.G."/>
            <person name="Koehler G."/>
            <person name="Ransdell A.S."/>
            <person name="Younus H."/>
            <person name="Chow J."/>
            <person name="Chiniquy J."/>
            <person name="Lipzen A."/>
            <person name="Tritt A."/>
            <person name="Sun H."/>
            <person name="Haridas S."/>
            <person name="LaButti K."/>
            <person name="Ohm R.A."/>
            <person name="Kues U."/>
            <person name="Blanchette R.A."/>
            <person name="Grigoriev I.V."/>
            <person name="Minto R.E."/>
            <person name="Hibbett D.S."/>
        </authorList>
    </citation>
    <scope>NUCLEOTIDE SEQUENCE [LARGE SCALE GENOMIC DNA]</scope>
    <source>
        <strain evidence="14 15">ATCC 64428</strain>
    </source>
</reference>
<keyword evidence="10" id="KW-0539">Nucleus</keyword>
<evidence type="ECO:0000256" key="7">
    <source>
        <dbReference type="ARBA" id="ARBA00022839"/>
    </source>
</evidence>
<sequence>MPPGSPYESFVIPYSIRVDQFTQLQDVQRRPLLHLLTHTHSDHVTGLSSKSFGYDVICSPDAKEMLLRHEVHGERALHDMDMRACRTRTFAHLKVEPTLMPDGTTVHTGSRDLLEEASTGLVDLMKLYPSTVHFFINSWTWGYEDALKSIAHAFNARIHFDRYKLGIYQNVSDPFLKVIGTSKADSTRFHACERFDRCRAVAVPDSHPGEPFATTSFTGNRVVYVNFTNMNKDDWEEYKASVRRDIADGKKVDALLCPLSRHSSLPELLEFVKLFRPHHVEPNTLISKMNGLDWLCIRRM</sequence>
<dbReference type="InterPro" id="IPR036866">
    <property type="entry name" value="RibonucZ/Hydroxyglut_hydro"/>
</dbReference>
<dbReference type="GO" id="GO:0036297">
    <property type="term" value="P:interstrand cross-link repair"/>
    <property type="evidence" value="ECO:0007669"/>
    <property type="project" value="TreeGrafter"/>
</dbReference>
<comment type="similarity">
    <text evidence="2">Belongs to the DNA repair metallo-beta-lactamase (DRMBL) family.</text>
</comment>
<dbReference type="PANTHER" id="PTHR23240:SF8">
    <property type="entry name" value="PROTEIN ARTEMIS"/>
    <property type="match status" value="1"/>
</dbReference>
<evidence type="ECO:0000256" key="3">
    <source>
        <dbReference type="ARBA" id="ARBA00022722"/>
    </source>
</evidence>
<name>A0A0D7A127_9AGAR</name>
<keyword evidence="5" id="KW-0227">DNA damage</keyword>
<dbReference type="OrthoDB" id="5561659at2759"/>
<gene>
    <name evidence="14" type="ORF">FISHEDRAFT_30478</name>
</gene>
<evidence type="ECO:0000256" key="8">
    <source>
        <dbReference type="ARBA" id="ARBA00023172"/>
    </source>
</evidence>
<dbReference type="SUPFAM" id="SSF56281">
    <property type="entry name" value="Metallo-hydrolase/oxidoreductase"/>
    <property type="match status" value="1"/>
</dbReference>
<accession>A0A0D7A127</accession>
<evidence type="ECO:0000259" key="13">
    <source>
        <dbReference type="Pfam" id="PF07522"/>
    </source>
</evidence>
<dbReference type="PANTHER" id="PTHR23240">
    <property type="entry name" value="DNA CROSS-LINK REPAIR PROTEIN PSO2/SNM1-RELATED"/>
    <property type="match status" value="1"/>
</dbReference>
<evidence type="ECO:0000256" key="11">
    <source>
        <dbReference type="ARBA" id="ARBA00039759"/>
    </source>
</evidence>
<dbReference type="Proteomes" id="UP000054144">
    <property type="component" value="Unassembled WGS sequence"/>
</dbReference>
<evidence type="ECO:0000256" key="1">
    <source>
        <dbReference type="ARBA" id="ARBA00004123"/>
    </source>
</evidence>